<feature type="non-terminal residue" evidence="1">
    <location>
        <position position="62"/>
    </location>
</feature>
<dbReference type="AlphaFoldDB" id="A0A1A7WAV9"/>
<feature type="non-terminal residue" evidence="1">
    <location>
        <position position="1"/>
    </location>
</feature>
<sequence>APLSATRAADLGPLAALCDRVEKHEDVGQYIRNLRFSKQSFASPDQATGSHCSVQLPLGGLL</sequence>
<proteinExistence type="predicted"/>
<gene>
    <name evidence="1" type="primary">Nfu_g_1_012541</name>
</gene>
<reference evidence="1" key="1">
    <citation type="submission" date="2016-05" db="EMBL/GenBank/DDBJ databases">
        <authorList>
            <person name="Lavstsen T."/>
            <person name="Jespersen J.S."/>
        </authorList>
    </citation>
    <scope>NUCLEOTIDE SEQUENCE</scope>
    <source>
        <tissue evidence="1">Brain</tissue>
    </source>
</reference>
<organism evidence="1">
    <name type="scientific">Iconisemion striatum</name>
    <dbReference type="NCBI Taxonomy" id="60296"/>
    <lineage>
        <taxon>Eukaryota</taxon>
        <taxon>Metazoa</taxon>
        <taxon>Chordata</taxon>
        <taxon>Craniata</taxon>
        <taxon>Vertebrata</taxon>
        <taxon>Euteleostomi</taxon>
        <taxon>Actinopterygii</taxon>
        <taxon>Neopterygii</taxon>
        <taxon>Teleostei</taxon>
        <taxon>Neoteleostei</taxon>
        <taxon>Acanthomorphata</taxon>
        <taxon>Ovalentaria</taxon>
        <taxon>Atherinomorphae</taxon>
        <taxon>Cyprinodontiformes</taxon>
        <taxon>Nothobranchiidae</taxon>
        <taxon>Iconisemion</taxon>
    </lineage>
</organism>
<accession>A0A1A7WAV9</accession>
<dbReference type="EMBL" id="HADW01001249">
    <property type="protein sequence ID" value="SBP02649.1"/>
    <property type="molecule type" value="Transcribed_RNA"/>
</dbReference>
<name>A0A1A7WAV9_9TELE</name>
<reference evidence="1" key="2">
    <citation type="submission" date="2016-06" db="EMBL/GenBank/DDBJ databases">
        <title>The genome of a short-lived fish provides insights into sex chromosome evolution and the genetic control of aging.</title>
        <authorList>
            <person name="Reichwald K."/>
            <person name="Felder M."/>
            <person name="Petzold A."/>
            <person name="Koch P."/>
            <person name="Groth M."/>
            <person name="Platzer M."/>
        </authorList>
    </citation>
    <scope>NUCLEOTIDE SEQUENCE</scope>
    <source>
        <tissue evidence="1">Brain</tissue>
    </source>
</reference>
<protein>
    <submittedName>
        <fullName evidence="1">Uncharacterized protein</fullName>
    </submittedName>
</protein>
<evidence type="ECO:0000313" key="1">
    <source>
        <dbReference type="EMBL" id="SBP02649.1"/>
    </source>
</evidence>